<protein>
    <submittedName>
        <fullName evidence="1">Uncharacterized protein</fullName>
    </submittedName>
</protein>
<proteinExistence type="predicted"/>
<evidence type="ECO:0000313" key="2">
    <source>
        <dbReference type="Proteomes" id="UP000735302"/>
    </source>
</evidence>
<comment type="caution">
    <text evidence="1">The sequence shown here is derived from an EMBL/GenBank/DDBJ whole genome shotgun (WGS) entry which is preliminary data.</text>
</comment>
<feature type="non-terminal residue" evidence="1">
    <location>
        <position position="1"/>
    </location>
</feature>
<dbReference type="AlphaFoldDB" id="A0AAV4AJW2"/>
<organism evidence="1 2">
    <name type="scientific">Plakobranchus ocellatus</name>
    <dbReference type="NCBI Taxonomy" id="259542"/>
    <lineage>
        <taxon>Eukaryota</taxon>
        <taxon>Metazoa</taxon>
        <taxon>Spiralia</taxon>
        <taxon>Lophotrochozoa</taxon>
        <taxon>Mollusca</taxon>
        <taxon>Gastropoda</taxon>
        <taxon>Heterobranchia</taxon>
        <taxon>Euthyneura</taxon>
        <taxon>Panpulmonata</taxon>
        <taxon>Sacoglossa</taxon>
        <taxon>Placobranchoidea</taxon>
        <taxon>Plakobranchidae</taxon>
        <taxon>Plakobranchus</taxon>
    </lineage>
</organism>
<feature type="non-terminal residue" evidence="1">
    <location>
        <position position="169"/>
    </location>
</feature>
<evidence type="ECO:0000313" key="1">
    <source>
        <dbReference type="EMBL" id="GFO08029.1"/>
    </source>
</evidence>
<keyword evidence="2" id="KW-1185">Reference proteome</keyword>
<accession>A0AAV4AJW2</accession>
<dbReference type="EMBL" id="BLXT01003928">
    <property type="protein sequence ID" value="GFO08029.1"/>
    <property type="molecule type" value="Genomic_DNA"/>
</dbReference>
<dbReference type="Proteomes" id="UP000735302">
    <property type="component" value="Unassembled WGS sequence"/>
</dbReference>
<sequence>CLTDSAKLFHKKPLSRGCETVIFEDYLLEMAGNSPKGLVENFEKICHQAYVTALPQLVHPGKFSLKTAEVFSYDSYNPRGILPVWSILKVSEASRCFAFWGDPQRWNCTHNFLHINALDSISLIVSIKMSCEPEIYDPKVVKQPVEIDFELVYVGNTSYVLRNNLYLPQ</sequence>
<gene>
    <name evidence="1" type="ORF">PoB_003453400</name>
</gene>
<name>A0AAV4AJW2_9GAST</name>
<reference evidence="1 2" key="1">
    <citation type="journal article" date="2021" name="Elife">
        <title>Chloroplast acquisition without the gene transfer in kleptoplastic sea slugs, Plakobranchus ocellatus.</title>
        <authorList>
            <person name="Maeda T."/>
            <person name="Takahashi S."/>
            <person name="Yoshida T."/>
            <person name="Shimamura S."/>
            <person name="Takaki Y."/>
            <person name="Nagai Y."/>
            <person name="Toyoda A."/>
            <person name="Suzuki Y."/>
            <person name="Arimoto A."/>
            <person name="Ishii H."/>
            <person name="Satoh N."/>
            <person name="Nishiyama T."/>
            <person name="Hasebe M."/>
            <person name="Maruyama T."/>
            <person name="Minagawa J."/>
            <person name="Obokata J."/>
            <person name="Shigenobu S."/>
        </authorList>
    </citation>
    <scope>NUCLEOTIDE SEQUENCE [LARGE SCALE GENOMIC DNA]</scope>
</reference>